<sequence>MTAAFALRAGLARRPPPPSDIPPSDDPWGEDAPKHSARRVAWATLAVLVALAVLGAVCV</sequence>
<comment type="caution">
    <text evidence="3">The sequence shown here is derived from an EMBL/GenBank/DDBJ whole genome shotgun (WGS) entry which is preliminary data.</text>
</comment>
<keyword evidence="2" id="KW-0812">Transmembrane</keyword>
<reference evidence="3 4" key="1">
    <citation type="submission" date="2018-06" db="EMBL/GenBank/DDBJ databases">
        <title>Genomic Encyclopedia of Archaeal and Bacterial Type Strains, Phase II (KMG-II): from individual species to whole genera.</title>
        <authorList>
            <person name="Goeker M."/>
        </authorList>
    </citation>
    <scope>NUCLEOTIDE SEQUENCE [LARGE SCALE GENOMIC DNA]</scope>
    <source>
        <strain evidence="3 4">DSM 24525</strain>
    </source>
</reference>
<organism evidence="3 4">
    <name type="scientific">Humitalea rosea</name>
    <dbReference type="NCBI Taxonomy" id="990373"/>
    <lineage>
        <taxon>Bacteria</taxon>
        <taxon>Pseudomonadati</taxon>
        <taxon>Pseudomonadota</taxon>
        <taxon>Alphaproteobacteria</taxon>
        <taxon>Acetobacterales</taxon>
        <taxon>Roseomonadaceae</taxon>
        <taxon>Humitalea</taxon>
    </lineage>
</organism>
<dbReference type="Proteomes" id="UP000249688">
    <property type="component" value="Unassembled WGS sequence"/>
</dbReference>
<evidence type="ECO:0000313" key="3">
    <source>
        <dbReference type="EMBL" id="PZW49075.1"/>
    </source>
</evidence>
<dbReference type="RefSeq" id="WP_111396786.1">
    <property type="nucleotide sequence ID" value="NZ_QKYU01000003.1"/>
</dbReference>
<accession>A0A2W7JAA4</accession>
<dbReference type="AlphaFoldDB" id="A0A2W7JAA4"/>
<name>A0A2W7JAA4_9PROT</name>
<feature type="compositionally biased region" description="Low complexity" evidence="1">
    <location>
        <begin position="1"/>
        <end position="13"/>
    </location>
</feature>
<keyword evidence="2" id="KW-1133">Transmembrane helix</keyword>
<evidence type="ECO:0000256" key="1">
    <source>
        <dbReference type="SAM" id="MobiDB-lite"/>
    </source>
</evidence>
<proteinExistence type="predicted"/>
<dbReference type="EMBL" id="QKYU01000003">
    <property type="protein sequence ID" value="PZW49075.1"/>
    <property type="molecule type" value="Genomic_DNA"/>
</dbReference>
<feature type="transmembrane region" description="Helical" evidence="2">
    <location>
        <begin position="40"/>
        <end position="58"/>
    </location>
</feature>
<feature type="compositionally biased region" description="Pro residues" evidence="1">
    <location>
        <begin position="14"/>
        <end position="25"/>
    </location>
</feature>
<keyword evidence="4" id="KW-1185">Reference proteome</keyword>
<evidence type="ECO:0000256" key="2">
    <source>
        <dbReference type="SAM" id="Phobius"/>
    </source>
</evidence>
<protein>
    <submittedName>
        <fullName evidence="3">Uncharacterized protein</fullName>
    </submittedName>
</protein>
<evidence type="ECO:0000313" key="4">
    <source>
        <dbReference type="Proteomes" id="UP000249688"/>
    </source>
</evidence>
<keyword evidence="2" id="KW-0472">Membrane</keyword>
<feature type="region of interest" description="Disordered" evidence="1">
    <location>
        <begin position="1"/>
        <end position="33"/>
    </location>
</feature>
<gene>
    <name evidence="3" type="ORF">C8P66_103101</name>
</gene>